<keyword evidence="3 5" id="KW-0238">DNA-binding</keyword>
<keyword evidence="8" id="KW-0966">Cell projection</keyword>
<feature type="domain" description="RNA polymerase sigma-70" evidence="7">
    <location>
        <begin position="224"/>
        <end position="250"/>
    </location>
</feature>
<proteinExistence type="inferred from homology"/>
<accession>A0A4R1RKM2</accession>
<evidence type="ECO:0000313" key="9">
    <source>
        <dbReference type="Proteomes" id="UP000295008"/>
    </source>
</evidence>
<dbReference type="GO" id="GO:0006352">
    <property type="term" value="P:DNA-templated transcription initiation"/>
    <property type="evidence" value="ECO:0007669"/>
    <property type="project" value="InterPro"/>
</dbReference>
<gene>
    <name evidence="8" type="ORF">EDC14_1015112</name>
</gene>
<evidence type="ECO:0000256" key="4">
    <source>
        <dbReference type="ARBA" id="ARBA00023163"/>
    </source>
</evidence>
<dbReference type="Pfam" id="PF04545">
    <property type="entry name" value="Sigma70_r4"/>
    <property type="match status" value="1"/>
</dbReference>
<keyword evidence="9" id="KW-1185">Reference proteome</keyword>
<dbReference type="Gene3D" id="1.10.1740.10">
    <property type="match status" value="1"/>
</dbReference>
<comment type="caution">
    <text evidence="8">The sequence shown here is derived from an EMBL/GenBank/DDBJ whole genome shotgun (WGS) entry which is preliminary data.</text>
</comment>
<dbReference type="PRINTS" id="PR00046">
    <property type="entry name" value="SIGMA70FCT"/>
</dbReference>
<dbReference type="InterPro" id="IPR000943">
    <property type="entry name" value="RNA_pol_sigma70"/>
</dbReference>
<dbReference type="NCBIfam" id="NF004935">
    <property type="entry name" value="PRK06288.1"/>
    <property type="match status" value="1"/>
</dbReference>
<dbReference type="SUPFAM" id="SSF88946">
    <property type="entry name" value="Sigma2 domain of RNA polymerase sigma factors"/>
    <property type="match status" value="1"/>
</dbReference>
<evidence type="ECO:0000256" key="2">
    <source>
        <dbReference type="ARBA" id="ARBA00023082"/>
    </source>
</evidence>
<evidence type="ECO:0000256" key="1">
    <source>
        <dbReference type="ARBA" id="ARBA00023015"/>
    </source>
</evidence>
<dbReference type="InterPro" id="IPR007624">
    <property type="entry name" value="RNA_pol_sigma70_r3"/>
</dbReference>
<protein>
    <recommendedName>
        <fullName evidence="5">RNA polymerase sigma factor</fullName>
    </recommendedName>
</protein>
<evidence type="ECO:0000313" key="8">
    <source>
        <dbReference type="EMBL" id="TCL66569.1"/>
    </source>
</evidence>
<evidence type="ECO:0000256" key="5">
    <source>
        <dbReference type="RuleBase" id="RU362124"/>
    </source>
</evidence>
<dbReference type="EMBL" id="SLUN01000015">
    <property type="protein sequence ID" value="TCL66569.1"/>
    <property type="molecule type" value="Genomic_DNA"/>
</dbReference>
<reference evidence="8 9" key="1">
    <citation type="submission" date="2019-03" db="EMBL/GenBank/DDBJ databases">
        <title>Genomic Encyclopedia of Type Strains, Phase IV (KMG-IV): sequencing the most valuable type-strain genomes for metagenomic binning, comparative biology and taxonomic classification.</title>
        <authorList>
            <person name="Goeker M."/>
        </authorList>
    </citation>
    <scope>NUCLEOTIDE SEQUENCE [LARGE SCALE GENOMIC DNA]</scope>
    <source>
        <strain evidence="8 9">LX-B</strain>
    </source>
</reference>
<dbReference type="RefSeq" id="WP_132014805.1">
    <property type="nucleotide sequence ID" value="NZ_SLUN01000015.1"/>
</dbReference>
<dbReference type="PANTHER" id="PTHR30385">
    <property type="entry name" value="SIGMA FACTOR F FLAGELLAR"/>
    <property type="match status" value="1"/>
</dbReference>
<keyword evidence="8" id="KW-0969">Cilium</keyword>
<dbReference type="Gene3D" id="1.20.140.160">
    <property type="match status" value="1"/>
</dbReference>
<dbReference type="OrthoDB" id="9799825at2"/>
<evidence type="ECO:0000259" key="6">
    <source>
        <dbReference type="PROSITE" id="PS00715"/>
    </source>
</evidence>
<evidence type="ECO:0000256" key="3">
    <source>
        <dbReference type="ARBA" id="ARBA00023125"/>
    </source>
</evidence>
<evidence type="ECO:0000259" key="7">
    <source>
        <dbReference type="PROSITE" id="PS00716"/>
    </source>
</evidence>
<dbReference type="NCBIfam" id="TIGR02479">
    <property type="entry name" value="FliA_WhiG"/>
    <property type="match status" value="1"/>
</dbReference>
<organism evidence="8 9">
    <name type="scientific">Hydrogenispora ethanolica</name>
    <dbReference type="NCBI Taxonomy" id="1082276"/>
    <lineage>
        <taxon>Bacteria</taxon>
        <taxon>Bacillati</taxon>
        <taxon>Bacillota</taxon>
        <taxon>Hydrogenispora</taxon>
    </lineage>
</organism>
<dbReference type="NCBIfam" id="TIGR02937">
    <property type="entry name" value="sigma70-ECF"/>
    <property type="match status" value="1"/>
</dbReference>
<dbReference type="InterPro" id="IPR013324">
    <property type="entry name" value="RNA_pol_sigma_r3/r4-like"/>
</dbReference>
<dbReference type="AlphaFoldDB" id="A0A4R1RKM2"/>
<dbReference type="SUPFAM" id="SSF88659">
    <property type="entry name" value="Sigma3 and sigma4 domains of RNA polymerase sigma factors"/>
    <property type="match status" value="2"/>
</dbReference>
<comment type="similarity">
    <text evidence="5">Belongs to the sigma-70 factor family.</text>
</comment>
<sequence length="264" mass="30417">MSFDKTTQSEETLWHDYLLSKSPATRESIILKYAPLVKYVAGRVAIGLPSNVEFDDLVSFGVFGLMDAIEKYDPSRGIKFETYAISRIRGSILDGLRSNDWVPRSVRQKARELERICSDLENKLGRSASDQEISEAMNISIQEFYELLSEVSSTTLSSLDELWMVHSNDEDSVRVLDLVRNNESEDPLHQVEMEEIKSTLASAIDYLPERERMVIALYYYEGLTLKEIGEIMEISESRVSQIHTKAIFRLRGRLNRWRKSYTEI</sequence>
<dbReference type="InterPro" id="IPR007627">
    <property type="entry name" value="RNA_pol_sigma70_r2"/>
</dbReference>
<keyword evidence="8" id="KW-0282">Flagellum</keyword>
<dbReference type="InterPro" id="IPR012845">
    <property type="entry name" value="RNA_pol_sigma_FliA_WhiG"/>
</dbReference>
<dbReference type="CDD" id="cd06171">
    <property type="entry name" value="Sigma70_r4"/>
    <property type="match status" value="1"/>
</dbReference>
<dbReference type="InterPro" id="IPR007630">
    <property type="entry name" value="RNA_pol_sigma70_r4"/>
</dbReference>
<dbReference type="GO" id="GO:0003677">
    <property type="term" value="F:DNA binding"/>
    <property type="evidence" value="ECO:0007669"/>
    <property type="project" value="UniProtKB-KW"/>
</dbReference>
<dbReference type="PANTHER" id="PTHR30385:SF7">
    <property type="entry name" value="RNA POLYMERASE SIGMA FACTOR FLIA"/>
    <property type="match status" value="1"/>
</dbReference>
<dbReference type="Pfam" id="PF04542">
    <property type="entry name" value="Sigma70_r2"/>
    <property type="match status" value="1"/>
</dbReference>
<dbReference type="PROSITE" id="PS00716">
    <property type="entry name" value="SIGMA70_2"/>
    <property type="match status" value="1"/>
</dbReference>
<dbReference type="Pfam" id="PF04539">
    <property type="entry name" value="Sigma70_r3"/>
    <property type="match status" value="1"/>
</dbReference>
<dbReference type="GO" id="GO:0003899">
    <property type="term" value="F:DNA-directed RNA polymerase activity"/>
    <property type="evidence" value="ECO:0007669"/>
    <property type="project" value="InterPro"/>
</dbReference>
<keyword evidence="4 5" id="KW-0804">Transcription</keyword>
<comment type="function">
    <text evidence="5">Sigma factors are initiation factors that promote the attachment of RNA polymerase to specific initiation sites and are then released.</text>
</comment>
<dbReference type="InterPro" id="IPR013325">
    <property type="entry name" value="RNA_pol_sigma_r2"/>
</dbReference>
<keyword evidence="2 5" id="KW-0731">Sigma factor</keyword>
<dbReference type="GO" id="GO:0016987">
    <property type="term" value="F:sigma factor activity"/>
    <property type="evidence" value="ECO:0007669"/>
    <property type="project" value="UniProtKB-KW"/>
</dbReference>
<dbReference type="Proteomes" id="UP000295008">
    <property type="component" value="Unassembled WGS sequence"/>
</dbReference>
<dbReference type="InterPro" id="IPR014284">
    <property type="entry name" value="RNA_pol_sigma-70_dom"/>
</dbReference>
<dbReference type="PROSITE" id="PS00715">
    <property type="entry name" value="SIGMA70_1"/>
    <property type="match status" value="1"/>
</dbReference>
<dbReference type="PIRSF" id="PIRSF000770">
    <property type="entry name" value="RNA_pol_sigma-SigE/K"/>
    <property type="match status" value="1"/>
</dbReference>
<keyword evidence="1 5" id="KW-0805">Transcription regulation</keyword>
<dbReference type="NCBIfam" id="NF005413">
    <property type="entry name" value="PRK06986.1"/>
    <property type="match status" value="1"/>
</dbReference>
<name>A0A4R1RKM2_HYDET</name>
<feature type="domain" description="RNA polymerase sigma-70" evidence="6">
    <location>
        <begin position="56"/>
        <end position="69"/>
    </location>
</feature>